<protein>
    <submittedName>
        <fullName evidence="1">Uncharacterized protein</fullName>
    </submittedName>
</protein>
<dbReference type="RefSeq" id="WP_379886578.1">
    <property type="nucleotide sequence ID" value="NZ_JBHSDI010000011.1"/>
</dbReference>
<organism evidence="1 2">
    <name type="scientific">Marinobacter lacisalsi</name>
    <dbReference type="NCBI Taxonomy" id="475979"/>
    <lineage>
        <taxon>Bacteria</taxon>
        <taxon>Pseudomonadati</taxon>
        <taxon>Pseudomonadota</taxon>
        <taxon>Gammaproteobacteria</taxon>
        <taxon>Pseudomonadales</taxon>
        <taxon>Marinobacteraceae</taxon>
        <taxon>Marinobacter</taxon>
    </lineage>
</organism>
<accession>A0ABV8QIW2</accession>
<evidence type="ECO:0000313" key="1">
    <source>
        <dbReference type="EMBL" id="MFC4259034.1"/>
    </source>
</evidence>
<dbReference type="EMBL" id="JBHSDI010000011">
    <property type="protein sequence ID" value="MFC4259034.1"/>
    <property type="molecule type" value="Genomic_DNA"/>
</dbReference>
<dbReference type="Proteomes" id="UP001595798">
    <property type="component" value="Unassembled WGS sequence"/>
</dbReference>
<reference evidence="2" key="1">
    <citation type="journal article" date="2019" name="Int. J. Syst. Evol. Microbiol.">
        <title>The Global Catalogue of Microorganisms (GCM) 10K type strain sequencing project: providing services to taxonomists for standard genome sequencing and annotation.</title>
        <authorList>
            <consortium name="The Broad Institute Genomics Platform"/>
            <consortium name="The Broad Institute Genome Sequencing Center for Infectious Disease"/>
            <person name="Wu L."/>
            <person name="Ma J."/>
        </authorList>
    </citation>
    <scope>NUCLEOTIDE SEQUENCE [LARGE SCALE GENOMIC DNA]</scope>
    <source>
        <strain evidence="2">CECT 7297</strain>
    </source>
</reference>
<keyword evidence="2" id="KW-1185">Reference proteome</keyword>
<proteinExistence type="predicted"/>
<gene>
    <name evidence="1" type="ORF">ACFOZ5_08345</name>
</gene>
<sequence length="92" mass="10996">MKEPSKFYSYLDEENFFKWMQSIPAVNLIEREGHHLVITLIDQDIEEMDLRDLIAVFARYQIDMGDLKKFADTEHGEWINNPDAYWYCSIFG</sequence>
<evidence type="ECO:0000313" key="2">
    <source>
        <dbReference type="Proteomes" id="UP001595798"/>
    </source>
</evidence>
<comment type="caution">
    <text evidence="1">The sequence shown here is derived from an EMBL/GenBank/DDBJ whole genome shotgun (WGS) entry which is preliminary data.</text>
</comment>
<name>A0ABV8QIW2_9GAMM</name>